<feature type="transmembrane region" description="Helical" evidence="2">
    <location>
        <begin position="350"/>
        <end position="371"/>
    </location>
</feature>
<dbReference type="Proteomes" id="UP000190367">
    <property type="component" value="Unassembled WGS sequence"/>
</dbReference>
<keyword evidence="2" id="KW-0812">Transmembrane</keyword>
<dbReference type="InterPro" id="IPR005625">
    <property type="entry name" value="PepSY-ass_TM"/>
</dbReference>
<proteinExistence type="predicted"/>
<feature type="transmembrane region" description="Helical" evidence="2">
    <location>
        <begin position="206"/>
        <end position="229"/>
    </location>
</feature>
<dbReference type="EMBL" id="FUWZ01000003">
    <property type="protein sequence ID" value="SKA29017.1"/>
    <property type="molecule type" value="Genomic_DNA"/>
</dbReference>
<accession>A0A1T4SLE9</accession>
<sequence>MPFKKTILKIHRWLGLASGLVVFILGITGCIYAFIDELKPLVYKQRMFVEVPAGAQRLPMDIVREKAQAAIGAKYTLQLAEVPVGADRSVSFRTLKVNPDGLSYAAYMEYFYRIYVDPYTGKVLKIENTKWEFFNTVVNLHINLLLGPKIGGTIVNWSVIIFVVMLVSGIVLWWPANKAAAKQRFRFKWKTSTKWKRKNYDLHNILGFYSMIVLLIISITGLVISYPWVSNSIQWIANGGKPTVLPAPVFSDTTNADAYSLDKILSNAVIKAPQGTMFFVSIPKDGKAAVSVFARRDGKPLYKAARMQYDQHTAAMLTRRTFSDMGNGERINAMNYDIHVGAVLGMPGKVLAFLASLIAASLPVTGFYIWWGRRNKKQTAPQVNKHSQPKKIRQQKPVTLK</sequence>
<keyword evidence="2" id="KW-1133">Transmembrane helix</keyword>
<evidence type="ECO:0000256" key="1">
    <source>
        <dbReference type="SAM" id="MobiDB-lite"/>
    </source>
</evidence>
<dbReference type="Pfam" id="PF03929">
    <property type="entry name" value="PepSY_TM"/>
    <property type="match status" value="1"/>
</dbReference>
<feature type="transmembrane region" description="Helical" evidence="2">
    <location>
        <begin position="12"/>
        <end position="35"/>
    </location>
</feature>
<organism evidence="3 4">
    <name type="scientific">Chitinophaga eiseniae</name>
    <dbReference type="NCBI Taxonomy" id="634771"/>
    <lineage>
        <taxon>Bacteria</taxon>
        <taxon>Pseudomonadati</taxon>
        <taxon>Bacteroidota</taxon>
        <taxon>Chitinophagia</taxon>
        <taxon>Chitinophagales</taxon>
        <taxon>Chitinophagaceae</taxon>
        <taxon>Chitinophaga</taxon>
    </lineage>
</organism>
<gene>
    <name evidence="3" type="ORF">SAMN04488128_10350</name>
</gene>
<evidence type="ECO:0000256" key="2">
    <source>
        <dbReference type="SAM" id="Phobius"/>
    </source>
</evidence>
<dbReference type="STRING" id="634771.SAMN04488128_10350"/>
<dbReference type="PANTHER" id="PTHR34219:SF3">
    <property type="entry name" value="BLL7967 PROTEIN"/>
    <property type="match status" value="1"/>
</dbReference>
<evidence type="ECO:0000313" key="3">
    <source>
        <dbReference type="EMBL" id="SKA29017.1"/>
    </source>
</evidence>
<dbReference type="AlphaFoldDB" id="A0A1T4SLE9"/>
<feature type="transmembrane region" description="Helical" evidence="2">
    <location>
        <begin position="154"/>
        <end position="176"/>
    </location>
</feature>
<keyword evidence="4" id="KW-1185">Reference proteome</keyword>
<name>A0A1T4SLE9_9BACT</name>
<feature type="region of interest" description="Disordered" evidence="1">
    <location>
        <begin position="378"/>
        <end position="401"/>
    </location>
</feature>
<dbReference type="PANTHER" id="PTHR34219">
    <property type="entry name" value="IRON-REGULATED INNER MEMBRANE PROTEIN-RELATED"/>
    <property type="match status" value="1"/>
</dbReference>
<dbReference type="PROSITE" id="PS51257">
    <property type="entry name" value="PROKAR_LIPOPROTEIN"/>
    <property type="match status" value="1"/>
</dbReference>
<keyword evidence="2" id="KW-0472">Membrane</keyword>
<evidence type="ECO:0000313" key="4">
    <source>
        <dbReference type="Proteomes" id="UP000190367"/>
    </source>
</evidence>
<reference evidence="4" key="1">
    <citation type="submission" date="2017-02" db="EMBL/GenBank/DDBJ databases">
        <authorList>
            <person name="Varghese N."/>
            <person name="Submissions S."/>
        </authorList>
    </citation>
    <scope>NUCLEOTIDE SEQUENCE [LARGE SCALE GENOMIC DNA]</scope>
    <source>
        <strain evidence="4">DSM 22224</strain>
    </source>
</reference>
<dbReference type="OrthoDB" id="111691at2"/>
<dbReference type="RefSeq" id="WP_078670428.1">
    <property type="nucleotide sequence ID" value="NZ_FUWZ01000003.1"/>
</dbReference>
<protein>
    <submittedName>
        <fullName evidence="3">Uncharacterized iron-regulated membrane protein</fullName>
    </submittedName>
</protein>